<feature type="binding site" evidence="9">
    <location>
        <begin position="91"/>
        <end position="92"/>
    </location>
    <ligand>
        <name>substrate</name>
    </ligand>
</feature>
<comment type="miscellaneous">
    <text evidence="9">The reaction produces a racemic mixture of D-glycero-alpha-D-manno-heptose 7-phosphate and D-glycero-beta-D-manno-heptose 7-phosphate.</text>
</comment>
<evidence type="ECO:0000313" key="12">
    <source>
        <dbReference type="Proteomes" id="UP000824202"/>
    </source>
</evidence>
<evidence type="ECO:0000256" key="1">
    <source>
        <dbReference type="ARBA" id="ARBA00000348"/>
    </source>
</evidence>
<evidence type="ECO:0000256" key="5">
    <source>
        <dbReference type="ARBA" id="ARBA00022723"/>
    </source>
</evidence>
<feature type="domain" description="SIS" evidence="10">
    <location>
        <begin position="35"/>
        <end position="194"/>
    </location>
</feature>
<dbReference type="InterPro" id="IPR001347">
    <property type="entry name" value="SIS_dom"/>
</dbReference>
<reference evidence="11" key="1">
    <citation type="journal article" date="2021" name="PeerJ">
        <title>Extensive microbial diversity within the chicken gut microbiome revealed by metagenomics and culture.</title>
        <authorList>
            <person name="Gilroy R."/>
            <person name="Ravi A."/>
            <person name="Getino M."/>
            <person name="Pursley I."/>
            <person name="Horton D.L."/>
            <person name="Alikhan N.F."/>
            <person name="Baker D."/>
            <person name="Gharbi K."/>
            <person name="Hall N."/>
            <person name="Watson M."/>
            <person name="Adriaenssens E.M."/>
            <person name="Foster-Nyarko E."/>
            <person name="Jarju S."/>
            <person name="Secka A."/>
            <person name="Antonio M."/>
            <person name="Oren A."/>
            <person name="Chaudhuri R.R."/>
            <person name="La Ragione R."/>
            <person name="Hildebrand F."/>
            <person name="Pallen M.J."/>
        </authorList>
    </citation>
    <scope>NUCLEOTIDE SEQUENCE</scope>
    <source>
        <strain evidence="11">23274</strain>
    </source>
</reference>
<evidence type="ECO:0000259" key="10">
    <source>
        <dbReference type="PROSITE" id="PS51464"/>
    </source>
</evidence>
<dbReference type="InterPro" id="IPR035461">
    <property type="entry name" value="GmhA/DiaA"/>
</dbReference>
<evidence type="ECO:0000256" key="8">
    <source>
        <dbReference type="ARBA" id="ARBA00023277"/>
    </source>
</evidence>
<dbReference type="InterPro" id="IPR004515">
    <property type="entry name" value="Phosphoheptose_Isoase"/>
</dbReference>
<dbReference type="GO" id="GO:0008968">
    <property type="term" value="F:D-sedoheptulose 7-phosphate isomerase activity"/>
    <property type="evidence" value="ECO:0007669"/>
    <property type="project" value="UniProtKB-UniRule"/>
</dbReference>
<dbReference type="NCBIfam" id="TIGR00441">
    <property type="entry name" value="gmhA"/>
    <property type="match status" value="1"/>
</dbReference>
<evidence type="ECO:0000256" key="3">
    <source>
        <dbReference type="ARBA" id="ARBA00009894"/>
    </source>
</evidence>
<dbReference type="GO" id="GO:0097367">
    <property type="term" value="F:carbohydrate derivative binding"/>
    <property type="evidence" value="ECO:0007669"/>
    <property type="project" value="InterPro"/>
</dbReference>
<dbReference type="PANTHER" id="PTHR30390">
    <property type="entry name" value="SEDOHEPTULOSE 7-PHOSPHATE ISOMERASE / DNAA INITIATOR-ASSOCIATING FACTOR FOR REPLICATION INITIATION"/>
    <property type="match status" value="1"/>
</dbReference>
<keyword evidence="5 9" id="KW-0479">Metal-binding</keyword>
<feature type="binding site" evidence="9">
    <location>
        <position position="178"/>
    </location>
    <ligand>
        <name>Zn(2+)</name>
        <dbReference type="ChEBI" id="CHEBI:29105"/>
    </ligand>
</feature>
<name>A0A9D1UZR9_9BACT</name>
<dbReference type="Gene3D" id="3.40.50.10490">
    <property type="entry name" value="Glucose-6-phosphate isomerase like protein, domain 1"/>
    <property type="match status" value="1"/>
</dbReference>
<comment type="function">
    <text evidence="9">Catalyzes the isomerization of sedoheptulose 7-phosphate in D-glycero-D-manno-heptose 7-phosphate.</text>
</comment>
<comment type="similarity">
    <text evidence="3 9">Belongs to the SIS family. GmhA subfamily.</text>
</comment>
<accession>A0A9D1UZR9</accession>
<feature type="binding site" evidence="9">
    <location>
        <position position="122"/>
    </location>
    <ligand>
        <name>substrate</name>
    </ligand>
</feature>
<gene>
    <name evidence="11" type="primary">lpcA</name>
    <name evidence="9" type="synonym">gmhA</name>
    <name evidence="11" type="ORF">H9863_05030</name>
</gene>
<comment type="pathway">
    <text evidence="9">Carbohydrate biosynthesis; D-glycero-D-manno-heptose 7-phosphate biosynthesis; D-glycero-alpha-D-manno-heptose 7-phosphate and D-glycero-beta-D-manno-heptose 7-phosphate from sedoheptulose 7-phosphate: step 1/1.</text>
</comment>
<evidence type="ECO:0000256" key="2">
    <source>
        <dbReference type="ARBA" id="ARBA00004496"/>
    </source>
</evidence>
<dbReference type="NCBIfam" id="NF001628">
    <property type="entry name" value="PRK00414.1"/>
    <property type="match status" value="1"/>
</dbReference>
<comment type="subcellular location">
    <subcellularLocation>
        <location evidence="2 9">Cytoplasm</location>
    </subcellularLocation>
</comment>
<dbReference type="Proteomes" id="UP000824202">
    <property type="component" value="Unassembled WGS sequence"/>
</dbReference>
<dbReference type="AlphaFoldDB" id="A0A9D1UZR9"/>
<feature type="binding site" evidence="9">
    <location>
        <begin position="117"/>
        <end position="119"/>
    </location>
    <ligand>
        <name>substrate</name>
    </ligand>
</feature>
<keyword evidence="6 9" id="KW-0862">Zinc</keyword>
<evidence type="ECO:0000256" key="4">
    <source>
        <dbReference type="ARBA" id="ARBA00022490"/>
    </source>
</evidence>
<dbReference type="Pfam" id="PF13580">
    <property type="entry name" value="SIS_2"/>
    <property type="match status" value="1"/>
</dbReference>
<dbReference type="InterPro" id="IPR046348">
    <property type="entry name" value="SIS_dom_sf"/>
</dbReference>
<feature type="binding site" evidence="9">
    <location>
        <position position="63"/>
    </location>
    <ligand>
        <name>substrate</name>
    </ligand>
</feature>
<dbReference type="SUPFAM" id="SSF53697">
    <property type="entry name" value="SIS domain"/>
    <property type="match status" value="1"/>
</dbReference>
<keyword evidence="8 9" id="KW-0119">Carbohydrate metabolism</keyword>
<dbReference type="InterPro" id="IPR050099">
    <property type="entry name" value="SIS_GmhA/DiaA_subfam"/>
</dbReference>
<comment type="catalytic activity">
    <reaction evidence="1 9">
        <text>2 D-sedoheptulose 7-phosphate = D-glycero-alpha-D-manno-heptose 7-phosphate + D-glycero-beta-D-manno-heptose 7-phosphate</text>
        <dbReference type="Rhea" id="RHEA:27489"/>
        <dbReference type="ChEBI" id="CHEBI:57483"/>
        <dbReference type="ChEBI" id="CHEBI:60203"/>
        <dbReference type="ChEBI" id="CHEBI:60204"/>
        <dbReference type="EC" id="5.3.1.28"/>
    </reaction>
</comment>
<comment type="caution">
    <text evidence="11">The sequence shown here is derived from an EMBL/GenBank/DDBJ whole genome shotgun (WGS) entry which is preliminary data.</text>
</comment>
<feature type="binding site" evidence="9">
    <location>
        <position position="170"/>
    </location>
    <ligand>
        <name>substrate</name>
    </ligand>
</feature>
<dbReference type="GO" id="GO:0005975">
    <property type="term" value="P:carbohydrate metabolic process"/>
    <property type="evidence" value="ECO:0007669"/>
    <property type="project" value="UniProtKB-UniRule"/>
</dbReference>
<reference evidence="11" key="2">
    <citation type="submission" date="2021-04" db="EMBL/GenBank/DDBJ databases">
        <authorList>
            <person name="Gilroy R."/>
        </authorList>
    </citation>
    <scope>NUCLEOTIDE SEQUENCE</scope>
    <source>
        <strain evidence="11">23274</strain>
    </source>
</reference>
<dbReference type="GO" id="GO:1901135">
    <property type="term" value="P:carbohydrate derivative metabolic process"/>
    <property type="evidence" value="ECO:0007669"/>
    <property type="project" value="InterPro"/>
</dbReference>
<dbReference type="CDD" id="cd05006">
    <property type="entry name" value="SIS_GmhA"/>
    <property type="match status" value="1"/>
</dbReference>
<organism evidence="11 12">
    <name type="scientific">Candidatus Odoribacter faecigallinarum</name>
    <dbReference type="NCBI Taxonomy" id="2838706"/>
    <lineage>
        <taxon>Bacteria</taxon>
        <taxon>Pseudomonadati</taxon>
        <taxon>Bacteroidota</taxon>
        <taxon>Bacteroidia</taxon>
        <taxon>Bacteroidales</taxon>
        <taxon>Odoribacteraceae</taxon>
        <taxon>Odoribacter</taxon>
    </lineage>
</organism>
<evidence type="ECO:0000256" key="6">
    <source>
        <dbReference type="ARBA" id="ARBA00022833"/>
    </source>
</evidence>
<dbReference type="PANTHER" id="PTHR30390:SF7">
    <property type="entry name" value="PHOSPHOHEPTOSE ISOMERASE"/>
    <property type="match status" value="1"/>
</dbReference>
<keyword evidence="7 9" id="KW-0413">Isomerase</keyword>
<feature type="binding site" evidence="9">
    <location>
        <position position="59"/>
    </location>
    <ligand>
        <name>Zn(2+)</name>
        <dbReference type="ChEBI" id="CHEBI:29105"/>
    </ligand>
</feature>
<dbReference type="EMBL" id="DXFT01000098">
    <property type="protein sequence ID" value="HIX03465.1"/>
    <property type="molecule type" value="Genomic_DNA"/>
</dbReference>
<proteinExistence type="inferred from homology"/>
<dbReference type="PROSITE" id="PS51464">
    <property type="entry name" value="SIS"/>
    <property type="match status" value="1"/>
</dbReference>
<keyword evidence="4 9" id="KW-0963">Cytoplasm</keyword>
<dbReference type="HAMAP" id="MF_00067">
    <property type="entry name" value="GmhA"/>
    <property type="match status" value="1"/>
</dbReference>
<evidence type="ECO:0000313" key="11">
    <source>
        <dbReference type="EMBL" id="HIX03465.1"/>
    </source>
</evidence>
<feature type="binding site" evidence="9">
    <location>
        <position position="63"/>
    </location>
    <ligand>
        <name>Zn(2+)</name>
        <dbReference type="ChEBI" id="CHEBI:29105"/>
    </ligand>
</feature>
<dbReference type="EC" id="5.3.1.28" evidence="9"/>
<feature type="binding site" evidence="9">
    <location>
        <begin position="50"/>
        <end position="52"/>
    </location>
    <ligand>
        <name>substrate</name>
    </ligand>
</feature>
<sequence>MDLIKKSFDDARQVLEAFMADGEKLDEVRRAGDLLVDMYRRGGKVFSCGNGGSLCDAMHFAEELTGRFRRDRDALPALAIADPSHLTCVANDMGYEEGFARYVKALGKPGDVLLAISTSGNSGNVIAAVEAAKERGMQVIGLTGKDGGQLKALCDVAVVVPWNGYSDRIQEIHIKIIHIWIEYIEQALFGKDNTY</sequence>
<evidence type="ECO:0000256" key="9">
    <source>
        <dbReference type="HAMAP-Rule" id="MF_00067"/>
    </source>
</evidence>
<comment type="cofactor">
    <cofactor evidence="9">
        <name>Zn(2+)</name>
        <dbReference type="ChEBI" id="CHEBI:29105"/>
    </cofactor>
    <text evidence="9">Binds 1 zinc ion per subunit.</text>
</comment>
<feature type="binding site" evidence="9">
    <location>
        <position position="170"/>
    </location>
    <ligand>
        <name>Zn(2+)</name>
        <dbReference type="ChEBI" id="CHEBI:29105"/>
    </ligand>
</feature>
<dbReference type="GO" id="GO:0008270">
    <property type="term" value="F:zinc ion binding"/>
    <property type="evidence" value="ECO:0007669"/>
    <property type="project" value="UniProtKB-UniRule"/>
</dbReference>
<protein>
    <recommendedName>
        <fullName evidence="9">Phosphoheptose isomerase</fullName>
        <ecNumber evidence="9">5.3.1.28</ecNumber>
    </recommendedName>
    <alternativeName>
        <fullName evidence="9">Sedoheptulose 7-phosphate isomerase</fullName>
    </alternativeName>
</protein>
<evidence type="ECO:0000256" key="7">
    <source>
        <dbReference type="ARBA" id="ARBA00023235"/>
    </source>
</evidence>
<dbReference type="GO" id="GO:0005737">
    <property type="term" value="C:cytoplasm"/>
    <property type="evidence" value="ECO:0007669"/>
    <property type="project" value="UniProtKB-SubCell"/>
</dbReference>